<comment type="caution">
    <text evidence="1">The sequence shown here is derived from an EMBL/GenBank/DDBJ whole genome shotgun (WGS) entry which is preliminary data.</text>
</comment>
<evidence type="ECO:0008006" key="3">
    <source>
        <dbReference type="Google" id="ProtNLM"/>
    </source>
</evidence>
<organism evidence="1 2">
    <name type="scientific">Deinococcus lacus</name>
    <dbReference type="NCBI Taxonomy" id="392561"/>
    <lineage>
        <taxon>Bacteria</taxon>
        <taxon>Thermotogati</taxon>
        <taxon>Deinococcota</taxon>
        <taxon>Deinococci</taxon>
        <taxon>Deinococcales</taxon>
        <taxon>Deinococcaceae</taxon>
        <taxon>Deinococcus</taxon>
    </lineage>
</organism>
<evidence type="ECO:0000313" key="1">
    <source>
        <dbReference type="EMBL" id="MFC6591876.1"/>
    </source>
</evidence>
<proteinExistence type="predicted"/>
<evidence type="ECO:0000313" key="2">
    <source>
        <dbReference type="Proteomes" id="UP001596297"/>
    </source>
</evidence>
<keyword evidence="2" id="KW-1185">Reference proteome</keyword>
<protein>
    <recommendedName>
        <fullName evidence="3">Flagella basal body P-ring formation protein FlgA</fullName>
    </recommendedName>
</protein>
<name>A0ABW1YCR6_9DEIO</name>
<accession>A0ABW1YCR6</accession>
<gene>
    <name evidence="1" type="ORF">ACFP81_07575</name>
</gene>
<sequence>MPQYDPRLGLSREEFQRYTLYQPSLVGVGRATLKLRRAGQRVIFEGGAGSLGVLQGLSIDLLTGELQVPEGFATRPTALLPQRLSNSAVNIRSGFVWSLQGNNVSAGNAIRGQLVLMELSNGQVLLSYRKTSMIRRTITKGEVVVGYQRP</sequence>
<dbReference type="Proteomes" id="UP001596297">
    <property type="component" value="Unassembled WGS sequence"/>
</dbReference>
<dbReference type="EMBL" id="JBHSWD010000001">
    <property type="protein sequence ID" value="MFC6591876.1"/>
    <property type="molecule type" value="Genomic_DNA"/>
</dbReference>
<reference evidence="2" key="1">
    <citation type="journal article" date="2019" name="Int. J. Syst. Evol. Microbiol.">
        <title>The Global Catalogue of Microorganisms (GCM) 10K type strain sequencing project: providing services to taxonomists for standard genome sequencing and annotation.</title>
        <authorList>
            <consortium name="The Broad Institute Genomics Platform"/>
            <consortium name="The Broad Institute Genome Sequencing Center for Infectious Disease"/>
            <person name="Wu L."/>
            <person name="Ma J."/>
        </authorList>
    </citation>
    <scope>NUCLEOTIDE SEQUENCE [LARGE SCALE GENOMIC DNA]</scope>
    <source>
        <strain evidence="2">CGMCC 1.15772</strain>
    </source>
</reference>